<feature type="transmembrane region" description="Helical" evidence="1">
    <location>
        <begin position="75"/>
        <end position="95"/>
    </location>
</feature>
<name>A0ABN1PJ28_9PSEU</name>
<keyword evidence="1" id="KW-0812">Transmembrane</keyword>
<gene>
    <name evidence="2" type="ORF">GCM10009559_15470</name>
</gene>
<proteinExistence type="predicted"/>
<feature type="transmembrane region" description="Helical" evidence="1">
    <location>
        <begin position="43"/>
        <end position="63"/>
    </location>
</feature>
<sequence length="144" mass="15093">MTSVAERTAPPTVQLSVLLWLSAIGAGAIEALIHLLFPEPPTFGRLGARFAIYAVLAVLVLALRTGRNPVRWTVAVLLGGFGTLSLVIEPVSWLLAGGSPGLFLVTADAPALVAAALRAAHVVAVWSALVLMFRPAANAFFARR</sequence>
<reference evidence="2 3" key="1">
    <citation type="journal article" date="2019" name="Int. J. Syst. Evol. Microbiol.">
        <title>The Global Catalogue of Microorganisms (GCM) 10K type strain sequencing project: providing services to taxonomists for standard genome sequencing and annotation.</title>
        <authorList>
            <consortium name="The Broad Institute Genomics Platform"/>
            <consortium name="The Broad Institute Genome Sequencing Center for Infectious Disease"/>
            <person name="Wu L."/>
            <person name="Ma J."/>
        </authorList>
    </citation>
    <scope>NUCLEOTIDE SEQUENCE [LARGE SCALE GENOMIC DNA]</scope>
    <source>
        <strain evidence="2 3">JCM 11117</strain>
    </source>
</reference>
<protein>
    <submittedName>
        <fullName evidence="2">Uncharacterized protein</fullName>
    </submittedName>
</protein>
<keyword evidence="1" id="KW-0472">Membrane</keyword>
<dbReference type="Proteomes" id="UP001499967">
    <property type="component" value="Unassembled WGS sequence"/>
</dbReference>
<accession>A0ABN1PJ28</accession>
<feature type="transmembrane region" description="Helical" evidence="1">
    <location>
        <begin position="12"/>
        <end position="37"/>
    </location>
</feature>
<evidence type="ECO:0000313" key="3">
    <source>
        <dbReference type="Proteomes" id="UP001499967"/>
    </source>
</evidence>
<evidence type="ECO:0000256" key="1">
    <source>
        <dbReference type="SAM" id="Phobius"/>
    </source>
</evidence>
<keyword evidence="3" id="KW-1185">Reference proteome</keyword>
<dbReference type="EMBL" id="BAAAHP010000044">
    <property type="protein sequence ID" value="GAA0928959.1"/>
    <property type="molecule type" value="Genomic_DNA"/>
</dbReference>
<feature type="transmembrane region" description="Helical" evidence="1">
    <location>
        <begin position="115"/>
        <end position="134"/>
    </location>
</feature>
<keyword evidence="1" id="KW-1133">Transmembrane helix</keyword>
<dbReference type="RefSeq" id="WP_343940466.1">
    <property type="nucleotide sequence ID" value="NZ_BAAAHP010000044.1"/>
</dbReference>
<evidence type="ECO:0000313" key="2">
    <source>
        <dbReference type="EMBL" id="GAA0928959.1"/>
    </source>
</evidence>
<organism evidence="2 3">
    <name type="scientific">Pseudonocardia zijingensis</name>
    <dbReference type="NCBI Taxonomy" id="153376"/>
    <lineage>
        <taxon>Bacteria</taxon>
        <taxon>Bacillati</taxon>
        <taxon>Actinomycetota</taxon>
        <taxon>Actinomycetes</taxon>
        <taxon>Pseudonocardiales</taxon>
        <taxon>Pseudonocardiaceae</taxon>
        <taxon>Pseudonocardia</taxon>
    </lineage>
</organism>
<comment type="caution">
    <text evidence="2">The sequence shown here is derived from an EMBL/GenBank/DDBJ whole genome shotgun (WGS) entry which is preliminary data.</text>
</comment>